<accession>A0AAW2G089</accession>
<protein>
    <submittedName>
        <fullName evidence="2">Uncharacterized protein</fullName>
    </submittedName>
</protein>
<keyword evidence="3" id="KW-1185">Reference proteome</keyword>
<reference evidence="2 3" key="1">
    <citation type="submission" date="2023-03" db="EMBL/GenBank/DDBJ databases">
        <title>High recombination rates correlate with genetic variation in Cardiocondyla obscurior ants.</title>
        <authorList>
            <person name="Errbii M."/>
        </authorList>
    </citation>
    <scope>NUCLEOTIDE SEQUENCE [LARGE SCALE GENOMIC DNA]</scope>
    <source>
        <strain evidence="2">Alpha-2009</strain>
        <tissue evidence="2">Whole body</tissue>
    </source>
</reference>
<proteinExistence type="predicted"/>
<feature type="region of interest" description="Disordered" evidence="1">
    <location>
        <begin position="42"/>
        <end position="83"/>
    </location>
</feature>
<evidence type="ECO:0000313" key="3">
    <source>
        <dbReference type="Proteomes" id="UP001430953"/>
    </source>
</evidence>
<dbReference type="Proteomes" id="UP001430953">
    <property type="component" value="Unassembled WGS sequence"/>
</dbReference>
<feature type="compositionally biased region" description="Basic and acidic residues" evidence="1">
    <location>
        <begin position="123"/>
        <end position="139"/>
    </location>
</feature>
<sequence length="165" mass="18524">MRKTRRLKVVSRRVLPRRNASCREFPCCRLAVNGNTVLHLSGPRGPVVQTRGPQAAPRRGGGATKKASPTMLVDTASKSRNSCRSLRSEFLPMRALIYHEGNERQAEAIQGRSRSRKRKRHRSTDWPRRFEVGFYERSRTARNKPAGGGPMEGAKQNGLEETKSG</sequence>
<evidence type="ECO:0000313" key="2">
    <source>
        <dbReference type="EMBL" id="KAL0119760.1"/>
    </source>
</evidence>
<dbReference type="EMBL" id="JADYXP020000007">
    <property type="protein sequence ID" value="KAL0119760.1"/>
    <property type="molecule type" value="Genomic_DNA"/>
</dbReference>
<dbReference type="AlphaFoldDB" id="A0AAW2G089"/>
<comment type="caution">
    <text evidence="2">The sequence shown here is derived from an EMBL/GenBank/DDBJ whole genome shotgun (WGS) entry which is preliminary data.</text>
</comment>
<name>A0AAW2G089_9HYME</name>
<feature type="region of interest" description="Disordered" evidence="1">
    <location>
        <begin position="101"/>
        <end position="165"/>
    </location>
</feature>
<gene>
    <name evidence="2" type="ORF">PUN28_007889</name>
</gene>
<feature type="compositionally biased region" description="Basic residues" evidence="1">
    <location>
        <begin position="113"/>
        <end position="122"/>
    </location>
</feature>
<organism evidence="2 3">
    <name type="scientific">Cardiocondyla obscurior</name>
    <dbReference type="NCBI Taxonomy" id="286306"/>
    <lineage>
        <taxon>Eukaryota</taxon>
        <taxon>Metazoa</taxon>
        <taxon>Ecdysozoa</taxon>
        <taxon>Arthropoda</taxon>
        <taxon>Hexapoda</taxon>
        <taxon>Insecta</taxon>
        <taxon>Pterygota</taxon>
        <taxon>Neoptera</taxon>
        <taxon>Endopterygota</taxon>
        <taxon>Hymenoptera</taxon>
        <taxon>Apocrita</taxon>
        <taxon>Aculeata</taxon>
        <taxon>Formicoidea</taxon>
        <taxon>Formicidae</taxon>
        <taxon>Myrmicinae</taxon>
        <taxon>Cardiocondyla</taxon>
    </lineage>
</organism>
<evidence type="ECO:0000256" key="1">
    <source>
        <dbReference type="SAM" id="MobiDB-lite"/>
    </source>
</evidence>